<name>A0AC35U6Y6_9BILA</name>
<dbReference type="WBParaSite" id="RSKR_0000849500.1">
    <property type="protein sequence ID" value="RSKR_0000849500.1"/>
    <property type="gene ID" value="RSKR_0000849500"/>
</dbReference>
<dbReference type="Proteomes" id="UP000095286">
    <property type="component" value="Unplaced"/>
</dbReference>
<evidence type="ECO:0000313" key="2">
    <source>
        <dbReference type="WBParaSite" id="RSKR_0000849500.1"/>
    </source>
</evidence>
<proteinExistence type="predicted"/>
<evidence type="ECO:0000313" key="1">
    <source>
        <dbReference type="Proteomes" id="UP000095286"/>
    </source>
</evidence>
<sequence>MVLISKNFMSIMLISMVLSAPFIECGWFDDLTDTISNGLRDAADFVKEKANPAIKNKTEEIKTTLQDPETYRGVKEWIHDVALPTIKEKASNAGDYLKEEVLPELKKMYEAIKKNESSGKGVEEKVYNNEDGGKVQVVQFDRHD</sequence>
<reference evidence="2" key="1">
    <citation type="submission" date="2016-11" db="UniProtKB">
        <authorList>
            <consortium name="WormBaseParasite"/>
        </authorList>
    </citation>
    <scope>IDENTIFICATION</scope>
    <source>
        <strain evidence="2">KR3021</strain>
    </source>
</reference>
<protein>
    <submittedName>
        <fullName evidence="2">Secreted protein</fullName>
    </submittedName>
</protein>
<accession>A0AC35U6Y6</accession>
<organism evidence="1 2">
    <name type="scientific">Rhabditophanes sp. KR3021</name>
    <dbReference type="NCBI Taxonomy" id="114890"/>
    <lineage>
        <taxon>Eukaryota</taxon>
        <taxon>Metazoa</taxon>
        <taxon>Ecdysozoa</taxon>
        <taxon>Nematoda</taxon>
        <taxon>Chromadorea</taxon>
        <taxon>Rhabditida</taxon>
        <taxon>Tylenchina</taxon>
        <taxon>Panagrolaimomorpha</taxon>
        <taxon>Strongyloidoidea</taxon>
        <taxon>Alloionematidae</taxon>
        <taxon>Rhabditophanes</taxon>
    </lineage>
</organism>